<dbReference type="Pfam" id="PF05128">
    <property type="entry name" value="DUF697"/>
    <property type="match status" value="1"/>
</dbReference>
<reference evidence="6 7" key="1">
    <citation type="submission" date="2020-05" db="EMBL/GenBank/DDBJ databases">
        <title>Complete genome sequence of of a novel Thermoleptolyngbya strain isolated from hot springs of Ganzi, Sichuan China.</title>
        <authorList>
            <person name="Tang J."/>
            <person name="Daroch M."/>
            <person name="Li L."/>
            <person name="Waleron K."/>
            <person name="Waleron M."/>
            <person name="Waleron M."/>
        </authorList>
    </citation>
    <scope>NUCLEOTIDE SEQUENCE [LARGE SCALE GENOMIC DNA]</scope>
    <source>
        <strain evidence="6 7">PKUAC-SCTA183</strain>
    </source>
</reference>
<sequence length="521" mass="55657">MVPKIRRPLVVGSVGLTASAWLLQLGHPTGAHWGETIVWGAIALGGGLWWFRQQQPAPELDTTAPLDRTTVEQVLKALEPLLDQLERESATTSSSPTDSTVALSLQPGPRDIAPQHWRDRLALLKTELDRDALNVALIGGKSVGKTTLAERLTADWLPNMPQTVTLTDTPALFDELDAASEVALAAAADLVVFVTAGDITDSEFQVLKELSRQQQRIVLAFNKQDQYLPGDRPLILQQIRERLLGQVPVQEVVAITAAPAPLKVRQHQADGTIQETLEQPAPDVSALTERLTGIVSVAGPQLVLNTVLRCAAALKAEILAALNQLRRDRAMPLIEQAQWIAGAAAFATPMPSLDLLATGAINAQMVMDLGKVYQQAFSAEQAKAIATTMAEVMLKLGLVEVSTQAIAPLLKSHLATFAVGGALQGVSAAYLTRVAGLSLVAYFEEQSSTAAPAGEFALKRDRLIQAIKAVFQNNQRTDFLQTLVQQAAKQLAPATAQPVALPTPLAAPVAEPISTQAQGIN</sequence>
<name>A0A6M8BDT2_9CYAN</name>
<evidence type="ECO:0000313" key="6">
    <source>
        <dbReference type="EMBL" id="QKD82356.1"/>
    </source>
</evidence>
<evidence type="ECO:0000256" key="5">
    <source>
        <dbReference type="SAM" id="MobiDB-lite"/>
    </source>
</evidence>
<proteinExistence type="predicted"/>
<keyword evidence="3" id="KW-1133">Transmembrane helix</keyword>
<dbReference type="AlphaFoldDB" id="A0A6M8BDT2"/>
<evidence type="ECO:0000313" key="7">
    <source>
        <dbReference type="Proteomes" id="UP000505210"/>
    </source>
</evidence>
<feature type="region of interest" description="Disordered" evidence="5">
    <location>
        <begin position="86"/>
        <end position="108"/>
    </location>
</feature>
<dbReference type="InterPro" id="IPR021147">
    <property type="entry name" value="DUF697"/>
</dbReference>
<dbReference type="Proteomes" id="UP000505210">
    <property type="component" value="Chromosome"/>
</dbReference>
<dbReference type="EMBL" id="CP053661">
    <property type="protein sequence ID" value="QKD82356.1"/>
    <property type="molecule type" value="Genomic_DNA"/>
</dbReference>
<evidence type="ECO:0000256" key="3">
    <source>
        <dbReference type="ARBA" id="ARBA00022989"/>
    </source>
</evidence>
<accession>A0A6M8BDT2</accession>
<keyword evidence="4" id="KW-0472">Membrane</keyword>
<dbReference type="KEGG" id="theu:HPC62_09325"/>
<dbReference type="InterPro" id="IPR027417">
    <property type="entry name" value="P-loop_NTPase"/>
</dbReference>
<keyword evidence="2" id="KW-0812">Transmembrane</keyword>
<organism evidence="6 7">
    <name type="scientific">Thermoleptolyngbya sichuanensis A183</name>
    <dbReference type="NCBI Taxonomy" id="2737172"/>
    <lineage>
        <taxon>Bacteria</taxon>
        <taxon>Bacillati</taxon>
        <taxon>Cyanobacteriota</taxon>
        <taxon>Cyanophyceae</taxon>
        <taxon>Oculatellales</taxon>
        <taxon>Oculatellaceae</taxon>
        <taxon>Thermoleptolyngbya</taxon>
        <taxon>Thermoleptolyngbya sichuanensis</taxon>
    </lineage>
</organism>
<keyword evidence="7" id="KW-1185">Reference proteome</keyword>
<evidence type="ECO:0000256" key="1">
    <source>
        <dbReference type="ARBA" id="ARBA00004141"/>
    </source>
</evidence>
<comment type="subcellular location">
    <subcellularLocation>
        <location evidence="1">Membrane</location>
        <topology evidence="1">Multi-pass membrane protein</topology>
    </subcellularLocation>
</comment>
<feature type="compositionally biased region" description="Low complexity" evidence="5">
    <location>
        <begin position="90"/>
        <end position="100"/>
    </location>
</feature>
<protein>
    <submittedName>
        <fullName evidence="6">DUF697 domain-containing protein</fullName>
    </submittedName>
</protein>
<dbReference type="SUPFAM" id="SSF52540">
    <property type="entry name" value="P-loop containing nucleoside triphosphate hydrolases"/>
    <property type="match status" value="1"/>
</dbReference>
<gene>
    <name evidence="6" type="ORF">HPC62_09325</name>
</gene>
<dbReference type="RefSeq" id="WP_172355083.1">
    <property type="nucleotide sequence ID" value="NZ_CP053661.1"/>
</dbReference>
<evidence type="ECO:0000256" key="2">
    <source>
        <dbReference type="ARBA" id="ARBA00022692"/>
    </source>
</evidence>
<dbReference type="GO" id="GO:0016020">
    <property type="term" value="C:membrane"/>
    <property type="evidence" value="ECO:0007669"/>
    <property type="project" value="UniProtKB-SubCell"/>
</dbReference>
<dbReference type="Gene3D" id="3.40.50.300">
    <property type="entry name" value="P-loop containing nucleotide triphosphate hydrolases"/>
    <property type="match status" value="1"/>
</dbReference>
<evidence type="ECO:0000256" key="4">
    <source>
        <dbReference type="ARBA" id="ARBA00023136"/>
    </source>
</evidence>